<organism evidence="2 3">
    <name type="scientific">Flavobacterium ginsengisoli</name>
    <dbReference type="NCBI Taxonomy" id="871694"/>
    <lineage>
        <taxon>Bacteria</taxon>
        <taxon>Pseudomonadati</taxon>
        <taxon>Bacteroidota</taxon>
        <taxon>Flavobacteriia</taxon>
        <taxon>Flavobacteriales</taxon>
        <taxon>Flavobacteriaceae</taxon>
        <taxon>Flavobacterium</taxon>
    </lineage>
</organism>
<feature type="signal peptide" evidence="1">
    <location>
        <begin position="1"/>
        <end position="30"/>
    </location>
</feature>
<evidence type="ECO:0000313" key="2">
    <source>
        <dbReference type="EMBL" id="GAA3753638.1"/>
    </source>
</evidence>
<keyword evidence="1" id="KW-0732">Signal</keyword>
<dbReference type="InterPro" id="IPR010870">
    <property type="entry name" value="Porin_O/P"/>
</dbReference>
<proteinExistence type="predicted"/>
<evidence type="ECO:0000313" key="3">
    <source>
        <dbReference type="Proteomes" id="UP001501367"/>
    </source>
</evidence>
<dbReference type="InterPro" id="IPR023614">
    <property type="entry name" value="Porin_dom_sf"/>
</dbReference>
<evidence type="ECO:0000256" key="1">
    <source>
        <dbReference type="SAM" id="SignalP"/>
    </source>
</evidence>
<protein>
    <submittedName>
        <fullName evidence="2">OprO/OprP family phosphate-selective porin</fullName>
    </submittedName>
</protein>
<dbReference type="EMBL" id="BAABDT010000007">
    <property type="protein sequence ID" value="GAA3753638.1"/>
    <property type="molecule type" value="Genomic_DNA"/>
</dbReference>
<dbReference type="Gene3D" id="2.40.160.10">
    <property type="entry name" value="Porin"/>
    <property type="match status" value="1"/>
</dbReference>
<keyword evidence="3" id="KW-1185">Reference proteome</keyword>
<dbReference type="Pfam" id="PF07396">
    <property type="entry name" value="Porin_O_P"/>
    <property type="match status" value="1"/>
</dbReference>
<feature type="chain" id="PRO_5046807000" evidence="1">
    <location>
        <begin position="31"/>
        <end position="447"/>
    </location>
</feature>
<comment type="caution">
    <text evidence="2">The sequence shown here is derived from an EMBL/GenBank/DDBJ whole genome shotgun (WGS) entry which is preliminary data.</text>
</comment>
<reference evidence="3" key="1">
    <citation type="journal article" date="2019" name="Int. J. Syst. Evol. Microbiol.">
        <title>The Global Catalogue of Microorganisms (GCM) 10K type strain sequencing project: providing services to taxonomists for standard genome sequencing and annotation.</title>
        <authorList>
            <consortium name="The Broad Institute Genomics Platform"/>
            <consortium name="The Broad Institute Genome Sequencing Center for Infectious Disease"/>
            <person name="Wu L."/>
            <person name="Ma J."/>
        </authorList>
    </citation>
    <scope>NUCLEOTIDE SEQUENCE [LARGE SCALE GENOMIC DNA]</scope>
    <source>
        <strain evidence="3">JCM 17336</strain>
    </source>
</reference>
<name>A0ABP7G2F2_9FLAO</name>
<dbReference type="SUPFAM" id="SSF56935">
    <property type="entry name" value="Porins"/>
    <property type="match status" value="1"/>
</dbReference>
<accession>A0ABP7G2F2</accession>
<sequence length="447" mass="51027">MHPEIKGITELMIKRKLLAVLLLLTCAVNAQETNKQELNKQDVKNEVMRILDSINKAKLPETKSGGGVEEHWYDRISLRGYAQIRYNGLLSTNDKVSCEQCDRSWGTTSTAPDAKANNGLFIRRARLVFSGQVHPNVFFYFQPDFASSPASGINNFVQIRDLYFDLSFDKKKEYRVRVGQSKIPYGFENMQSSSQRLTLDRADAINSSILNERDLGIFFYWAPAEIRQRFEMLVKDGYKGSGDFGVFAFGVYNGQIANKLDGNRDLNVVARVTYPFVIGSQIIEPGIQAYTGKWAFTGEVSSGVIVNDPQYVKDQRVGATFVLYPRPFGIQTEYNIGTGPRYNTLTNTIDQTDLNGGYVLLNYKWDIKKQRIYPFAKFQYYDGGKKYEKDARSYVVRDYEFGIEWQPIKAFELTAEYVVADRSFVDSALPINRQQGNVLRLQAQFNF</sequence>
<dbReference type="Proteomes" id="UP001501367">
    <property type="component" value="Unassembled WGS sequence"/>
</dbReference>
<gene>
    <name evidence="2" type="ORF">GCM10022422_44500</name>
</gene>